<accession>A0ABQ2I0D1</accession>
<reference evidence="3" key="1">
    <citation type="journal article" date="2019" name="Int. J. Syst. Evol. Microbiol.">
        <title>The Global Catalogue of Microorganisms (GCM) 10K type strain sequencing project: providing services to taxonomists for standard genome sequencing and annotation.</title>
        <authorList>
            <consortium name="The Broad Institute Genomics Platform"/>
            <consortium name="The Broad Institute Genome Sequencing Center for Infectious Disease"/>
            <person name="Wu L."/>
            <person name="Ma J."/>
        </authorList>
    </citation>
    <scope>NUCLEOTIDE SEQUENCE [LARGE SCALE GENOMIC DNA]</scope>
    <source>
        <strain evidence="3">CGMCC 1.6375</strain>
    </source>
</reference>
<dbReference type="EMBL" id="BMLI01000001">
    <property type="protein sequence ID" value="GGM94995.1"/>
    <property type="molecule type" value="Genomic_DNA"/>
</dbReference>
<evidence type="ECO:0000256" key="1">
    <source>
        <dbReference type="ARBA" id="ARBA00023125"/>
    </source>
</evidence>
<evidence type="ECO:0008006" key="4">
    <source>
        <dbReference type="Google" id="ProtNLM"/>
    </source>
</evidence>
<dbReference type="Proteomes" id="UP000632339">
    <property type="component" value="Unassembled WGS sequence"/>
</dbReference>
<evidence type="ECO:0000313" key="3">
    <source>
        <dbReference type="Proteomes" id="UP000632339"/>
    </source>
</evidence>
<name>A0ABQ2I0D1_9BACT</name>
<gene>
    <name evidence="2" type="ORF">GCM10010967_30480</name>
</gene>
<keyword evidence="3" id="KW-1185">Reference proteome</keyword>
<proteinExistence type="predicted"/>
<protein>
    <recommendedName>
        <fullName evidence="4">HTH araC/xylS-type domain-containing protein</fullName>
    </recommendedName>
</protein>
<comment type="caution">
    <text evidence="2">The sequence shown here is derived from an EMBL/GenBank/DDBJ whole genome shotgun (WGS) entry which is preliminary data.</text>
</comment>
<organism evidence="2 3">
    <name type="scientific">Dyadobacter beijingensis</name>
    <dbReference type="NCBI Taxonomy" id="365489"/>
    <lineage>
        <taxon>Bacteria</taxon>
        <taxon>Pseudomonadati</taxon>
        <taxon>Bacteroidota</taxon>
        <taxon>Cytophagia</taxon>
        <taxon>Cytophagales</taxon>
        <taxon>Spirosomataceae</taxon>
        <taxon>Dyadobacter</taxon>
    </lineage>
</organism>
<sequence>MTIPKPFFNVMKEFNIDQTLNLVSCDARELEQSSRYGGLFGIAFVTEGEGVLSCDDDSWHYDEQAIFLLSPGHHFHFKSFYRTNLLTIFFDPFRIAGAADQFNGFAGMFRAVRDLFSVPDFLRQKELRSETDRLAVTHLVRLIESELSQLQENSRELVANSTALLVNLVKRNFSDGQSAETALPYNPETERVLADVKKMVHRNEHLTIQEIAVAMNMSQYNLNKLVIKGTGETLKAIISRYRSEAGKTKELDLQE</sequence>
<evidence type="ECO:0000313" key="2">
    <source>
        <dbReference type="EMBL" id="GGM94995.1"/>
    </source>
</evidence>
<dbReference type="InterPro" id="IPR037923">
    <property type="entry name" value="HTH-like"/>
</dbReference>
<dbReference type="SUPFAM" id="SSF51215">
    <property type="entry name" value="Regulatory protein AraC"/>
    <property type="match status" value="1"/>
</dbReference>
<keyword evidence="1" id="KW-0238">DNA-binding</keyword>